<evidence type="ECO:0000313" key="5">
    <source>
        <dbReference type="Proteomes" id="UP001381693"/>
    </source>
</evidence>
<name>A0AAN8WXX8_HALRR</name>
<evidence type="ECO:0000313" key="4">
    <source>
        <dbReference type="EMBL" id="KAK7074082.1"/>
    </source>
</evidence>
<dbReference type="PROSITE" id="PS51450">
    <property type="entry name" value="LRR"/>
    <property type="match status" value="1"/>
</dbReference>
<proteinExistence type="predicted"/>
<dbReference type="InterPro" id="IPR032675">
    <property type="entry name" value="LRR_dom_sf"/>
</dbReference>
<dbReference type="InterPro" id="IPR055414">
    <property type="entry name" value="LRR_R13L4/SHOC2-like"/>
</dbReference>
<dbReference type="InterPro" id="IPR050216">
    <property type="entry name" value="LRR_domain-containing"/>
</dbReference>
<dbReference type="Proteomes" id="UP001381693">
    <property type="component" value="Unassembled WGS sequence"/>
</dbReference>
<dbReference type="InterPro" id="IPR001611">
    <property type="entry name" value="Leu-rich_rpt"/>
</dbReference>
<keyword evidence="1" id="KW-0433">Leucine-rich repeat</keyword>
<dbReference type="Gene3D" id="3.80.10.10">
    <property type="entry name" value="Ribonuclease Inhibitor"/>
    <property type="match status" value="2"/>
</dbReference>
<comment type="caution">
    <text evidence="4">The sequence shown here is derived from an EMBL/GenBank/DDBJ whole genome shotgun (WGS) entry which is preliminary data.</text>
</comment>
<organism evidence="4 5">
    <name type="scientific">Halocaridina rubra</name>
    <name type="common">Hawaiian red shrimp</name>
    <dbReference type="NCBI Taxonomy" id="373956"/>
    <lineage>
        <taxon>Eukaryota</taxon>
        <taxon>Metazoa</taxon>
        <taxon>Ecdysozoa</taxon>
        <taxon>Arthropoda</taxon>
        <taxon>Crustacea</taxon>
        <taxon>Multicrustacea</taxon>
        <taxon>Malacostraca</taxon>
        <taxon>Eumalacostraca</taxon>
        <taxon>Eucarida</taxon>
        <taxon>Decapoda</taxon>
        <taxon>Pleocyemata</taxon>
        <taxon>Caridea</taxon>
        <taxon>Atyoidea</taxon>
        <taxon>Atyidae</taxon>
        <taxon>Halocaridina</taxon>
    </lineage>
</organism>
<dbReference type="GO" id="GO:0005737">
    <property type="term" value="C:cytoplasm"/>
    <property type="evidence" value="ECO:0007669"/>
    <property type="project" value="TreeGrafter"/>
</dbReference>
<evidence type="ECO:0000259" key="3">
    <source>
        <dbReference type="Pfam" id="PF23598"/>
    </source>
</evidence>
<dbReference type="Pfam" id="PF23598">
    <property type="entry name" value="LRR_14"/>
    <property type="match status" value="1"/>
</dbReference>
<reference evidence="4 5" key="1">
    <citation type="submission" date="2023-11" db="EMBL/GenBank/DDBJ databases">
        <title>Halocaridina rubra genome assembly.</title>
        <authorList>
            <person name="Smith C."/>
        </authorList>
    </citation>
    <scope>NUCLEOTIDE SEQUENCE [LARGE SCALE GENOMIC DNA]</scope>
    <source>
        <strain evidence="4">EP-1</strain>
        <tissue evidence="4">Whole</tissue>
    </source>
</reference>
<protein>
    <recommendedName>
        <fullName evidence="3">Disease resistance R13L4/SHOC-2-like LRR domain-containing protein</fullName>
    </recommendedName>
</protein>
<keyword evidence="5" id="KW-1185">Reference proteome</keyword>
<evidence type="ECO:0000256" key="2">
    <source>
        <dbReference type="ARBA" id="ARBA00022737"/>
    </source>
</evidence>
<sequence>MEETEADYEYVDELPEQQVSELLAEVWQQTILHWNYRRLRVLPDRVLDECSHIQQIYLKRNLLTNLPSSFGNLSQLTYCYLHGNNIECLPDSLGKLMSLQVLDIGNNKIKHLPKSLGRLPSLRSLVAVYNQITSFPKELCNLKALSVLMLSGNNLKYLPEAIGGLTGLQGLYVDHNQLRELPRSIASLPLLTRISCCCNALTHLPALNFKSKPTVFFDDNPQMNYLPFTLLKQLRNGESWDPVVLQTCGCFQEVAGASNSLLISLKRSTVNDNPRCLVLPPQIYWISSSVLHIEQPPLLELCLRSIWKEMREQTDVDIGIRKSTSATFSNLSQNSLPSTLCDILLTGPVTYCNYSHCKSPVFSYCSLSVIKVMVTSRIGTRGTVVPSILYFCSDLCRGMYVRDINVMKDDFSIWLHRCLKESYNIKVV</sequence>
<evidence type="ECO:0000256" key="1">
    <source>
        <dbReference type="ARBA" id="ARBA00022614"/>
    </source>
</evidence>
<gene>
    <name evidence="4" type="ORF">SK128_023192</name>
</gene>
<keyword evidence="2" id="KW-0677">Repeat</keyword>
<accession>A0AAN8WXX8</accession>
<dbReference type="InterPro" id="IPR003591">
    <property type="entry name" value="Leu-rich_rpt_typical-subtyp"/>
</dbReference>
<dbReference type="SUPFAM" id="SSF52058">
    <property type="entry name" value="L domain-like"/>
    <property type="match status" value="1"/>
</dbReference>
<dbReference type="SMART" id="SM00364">
    <property type="entry name" value="LRR_BAC"/>
    <property type="match status" value="7"/>
</dbReference>
<dbReference type="AlphaFoldDB" id="A0AAN8WXX8"/>
<dbReference type="SMART" id="SM00369">
    <property type="entry name" value="LRR_TYP"/>
    <property type="match status" value="4"/>
</dbReference>
<feature type="domain" description="Disease resistance R13L4/SHOC-2-like LRR" evidence="3">
    <location>
        <begin position="35"/>
        <end position="149"/>
    </location>
</feature>
<dbReference type="PANTHER" id="PTHR48051:SF54">
    <property type="entry name" value="LEUCINE-RICH REPEAT-CONTAINING PROTEIN"/>
    <property type="match status" value="1"/>
</dbReference>
<dbReference type="PANTHER" id="PTHR48051">
    <property type="match status" value="1"/>
</dbReference>
<dbReference type="EMBL" id="JAXCGZ010011828">
    <property type="protein sequence ID" value="KAK7074082.1"/>
    <property type="molecule type" value="Genomic_DNA"/>
</dbReference>